<name>A0A914Y597_9BILA</name>
<dbReference type="AlphaFoldDB" id="A0A914Y597"/>
<proteinExistence type="predicted"/>
<keyword evidence="2" id="KW-1185">Reference proteome</keyword>
<evidence type="ECO:0000313" key="3">
    <source>
        <dbReference type="WBParaSite" id="PSU_v2.g15375.t1"/>
    </source>
</evidence>
<dbReference type="Proteomes" id="UP000887577">
    <property type="component" value="Unplaced"/>
</dbReference>
<dbReference type="WBParaSite" id="PSU_v2.g15375.t1">
    <property type="protein sequence ID" value="PSU_v2.g15375.t1"/>
    <property type="gene ID" value="PSU_v2.g15375"/>
</dbReference>
<sequence>MDDGIIVFKNAPAIRDDLKDELKFQLDVIEGVNGSDEAYKVYVIEAKKTNAAKILVQLKESKNSYIADKEKDVKVKGEILDFNKLTNAALDRFFKMRFVLGKRRLDLVVDIMNQNAPHENQSRKRPALPTVAEENDEESVEDVPTPPPPSKKPKASSKVRDVKEKAQMEPPKKKSVQKKEKWAECKFKNCLLGKGNVPGEPGAWFLVDTVVFYRVRKGGHFFCTDHESV</sequence>
<protein>
    <submittedName>
        <fullName evidence="3">Uncharacterized protein</fullName>
    </submittedName>
</protein>
<reference evidence="3" key="1">
    <citation type="submission" date="2022-11" db="UniProtKB">
        <authorList>
            <consortium name="WormBaseParasite"/>
        </authorList>
    </citation>
    <scope>IDENTIFICATION</scope>
</reference>
<organism evidence="2 3">
    <name type="scientific">Panagrolaimus superbus</name>
    <dbReference type="NCBI Taxonomy" id="310955"/>
    <lineage>
        <taxon>Eukaryota</taxon>
        <taxon>Metazoa</taxon>
        <taxon>Ecdysozoa</taxon>
        <taxon>Nematoda</taxon>
        <taxon>Chromadorea</taxon>
        <taxon>Rhabditida</taxon>
        <taxon>Tylenchina</taxon>
        <taxon>Panagrolaimomorpha</taxon>
        <taxon>Panagrolaimoidea</taxon>
        <taxon>Panagrolaimidae</taxon>
        <taxon>Panagrolaimus</taxon>
    </lineage>
</organism>
<feature type="region of interest" description="Disordered" evidence="1">
    <location>
        <begin position="117"/>
        <end position="177"/>
    </location>
</feature>
<evidence type="ECO:0000313" key="2">
    <source>
        <dbReference type="Proteomes" id="UP000887577"/>
    </source>
</evidence>
<feature type="compositionally biased region" description="Basic and acidic residues" evidence="1">
    <location>
        <begin position="158"/>
        <end position="177"/>
    </location>
</feature>
<evidence type="ECO:0000256" key="1">
    <source>
        <dbReference type="SAM" id="MobiDB-lite"/>
    </source>
</evidence>
<accession>A0A914Y597</accession>